<evidence type="ECO:0000256" key="1">
    <source>
        <dbReference type="SAM" id="MobiDB-lite"/>
    </source>
</evidence>
<evidence type="ECO:0000313" key="2">
    <source>
        <dbReference type="EMBL" id="ELY83966.1"/>
    </source>
</evidence>
<dbReference type="EMBL" id="AOIJ01000030">
    <property type="protein sequence ID" value="ELY83966.1"/>
    <property type="molecule type" value="Genomic_DNA"/>
</dbReference>
<reference evidence="2 3" key="1">
    <citation type="journal article" date="2014" name="PLoS Genet.">
        <title>Phylogenetically driven sequencing of extremely halophilic archaea reveals strategies for static and dynamic osmo-response.</title>
        <authorList>
            <person name="Becker E.A."/>
            <person name="Seitzer P.M."/>
            <person name="Tritt A."/>
            <person name="Larsen D."/>
            <person name="Krusor M."/>
            <person name="Yao A.I."/>
            <person name="Wu D."/>
            <person name="Madern D."/>
            <person name="Eisen J.A."/>
            <person name="Darling A.E."/>
            <person name="Facciotti M.T."/>
        </authorList>
    </citation>
    <scope>NUCLEOTIDE SEQUENCE [LARGE SCALE GENOMIC DNA]</scope>
    <source>
        <strain evidence="2 3">JCM 14663</strain>
    </source>
</reference>
<protein>
    <submittedName>
        <fullName evidence="2">Uncharacterized protein</fullName>
    </submittedName>
</protein>
<name>L9ZD83_9EURY</name>
<gene>
    <name evidence="2" type="ORF">C486_02024</name>
</gene>
<accession>L9ZD83</accession>
<sequence>MIGTGTVFSVTAADGVVRVFKERERVIYYRTDRATIPHSRRRNYKDTPVSSGSDPTPVLPELGPLTGSIRAFRSELRG</sequence>
<feature type="region of interest" description="Disordered" evidence="1">
    <location>
        <begin position="37"/>
        <end position="64"/>
    </location>
</feature>
<comment type="caution">
    <text evidence="2">The sequence shown here is derived from an EMBL/GenBank/DDBJ whole genome shotgun (WGS) entry which is preliminary data.</text>
</comment>
<dbReference type="Proteomes" id="UP000011592">
    <property type="component" value="Unassembled WGS sequence"/>
</dbReference>
<proteinExistence type="predicted"/>
<organism evidence="2 3">
    <name type="scientific">Natrinema gari JCM 14663</name>
    <dbReference type="NCBI Taxonomy" id="1230459"/>
    <lineage>
        <taxon>Archaea</taxon>
        <taxon>Methanobacteriati</taxon>
        <taxon>Methanobacteriota</taxon>
        <taxon>Stenosarchaea group</taxon>
        <taxon>Halobacteria</taxon>
        <taxon>Halobacteriales</taxon>
        <taxon>Natrialbaceae</taxon>
        <taxon>Natrinema</taxon>
    </lineage>
</organism>
<keyword evidence="3" id="KW-1185">Reference proteome</keyword>
<evidence type="ECO:0000313" key="3">
    <source>
        <dbReference type="Proteomes" id="UP000011592"/>
    </source>
</evidence>
<dbReference type="AlphaFoldDB" id="L9ZD83"/>